<keyword evidence="7 12" id="KW-0863">Zinc-finger</keyword>
<proteinExistence type="predicted"/>
<dbReference type="OrthoDB" id="8062037at2759"/>
<organism evidence="17 18">
    <name type="scientific">Aspergillus versicolor CBS 583.65</name>
    <dbReference type="NCBI Taxonomy" id="1036611"/>
    <lineage>
        <taxon>Eukaryota</taxon>
        <taxon>Fungi</taxon>
        <taxon>Dikarya</taxon>
        <taxon>Ascomycota</taxon>
        <taxon>Pezizomycotina</taxon>
        <taxon>Eurotiomycetes</taxon>
        <taxon>Eurotiomycetidae</taxon>
        <taxon>Eurotiales</taxon>
        <taxon>Aspergillaceae</taxon>
        <taxon>Aspergillus</taxon>
        <taxon>Aspergillus subgen. Nidulantes</taxon>
    </lineage>
</organism>
<evidence type="ECO:0000256" key="3">
    <source>
        <dbReference type="ARBA" id="ARBA00012483"/>
    </source>
</evidence>
<dbReference type="Gene3D" id="3.30.40.10">
    <property type="entry name" value="Zinc/RING finger domain, C3HC4 (zinc finger)"/>
    <property type="match status" value="1"/>
</dbReference>
<reference evidence="18" key="1">
    <citation type="journal article" date="2017" name="Genome Biol.">
        <title>Comparative genomics reveals high biological diversity and specific adaptations in the industrially and medically important fungal genus Aspergillus.</title>
        <authorList>
            <person name="de Vries R.P."/>
            <person name="Riley R."/>
            <person name="Wiebenga A."/>
            <person name="Aguilar-Osorio G."/>
            <person name="Amillis S."/>
            <person name="Uchima C.A."/>
            <person name="Anderluh G."/>
            <person name="Asadollahi M."/>
            <person name="Askin M."/>
            <person name="Barry K."/>
            <person name="Battaglia E."/>
            <person name="Bayram O."/>
            <person name="Benocci T."/>
            <person name="Braus-Stromeyer S.A."/>
            <person name="Caldana C."/>
            <person name="Canovas D."/>
            <person name="Cerqueira G.C."/>
            <person name="Chen F."/>
            <person name="Chen W."/>
            <person name="Choi C."/>
            <person name="Clum A."/>
            <person name="Dos Santos R.A."/>
            <person name="Damasio A.R."/>
            <person name="Diallinas G."/>
            <person name="Emri T."/>
            <person name="Fekete E."/>
            <person name="Flipphi M."/>
            <person name="Freyberg S."/>
            <person name="Gallo A."/>
            <person name="Gournas C."/>
            <person name="Habgood R."/>
            <person name="Hainaut M."/>
            <person name="Harispe M.L."/>
            <person name="Henrissat B."/>
            <person name="Hilden K.S."/>
            <person name="Hope R."/>
            <person name="Hossain A."/>
            <person name="Karabika E."/>
            <person name="Karaffa L."/>
            <person name="Karanyi Z."/>
            <person name="Krasevec N."/>
            <person name="Kuo A."/>
            <person name="Kusch H."/>
            <person name="LaButti K."/>
            <person name="Lagendijk E.L."/>
            <person name="Lapidus A."/>
            <person name="Levasseur A."/>
            <person name="Lindquist E."/>
            <person name="Lipzen A."/>
            <person name="Logrieco A.F."/>
            <person name="MacCabe A."/>
            <person name="Maekelae M.R."/>
            <person name="Malavazi I."/>
            <person name="Melin P."/>
            <person name="Meyer V."/>
            <person name="Mielnichuk N."/>
            <person name="Miskei M."/>
            <person name="Molnar A.P."/>
            <person name="Mule G."/>
            <person name="Ngan C.Y."/>
            <person name="Orejas M."/>
            <person name="Orosz E."/>
            <person name="Ouedraogo J.P."/>
            <person name="Overkamp K.M."/>
            <person name="Park H.-S."/>
            <person name="Perrone G."/>
            <person name="Piumi F."/>
            <person name="Punt P.J."/>
            <person name="Ram A.F."/>
            <person name="Ramon A."/>
            <person name="Rauscher S."/>
            <person name="Record E."/>
            <person name="Riano-Pachon D.M."/>
            <person name="Robert V."/>
            <person name="Roehrig J."/>
            <person name="Ruller R."/>
            <person name="Salamov A."/>
            <person name="Salih N.S."/>
            <person name="Samson R.A."/>
            <person name="Sandor E."/>
            <person name="Sanguinetti M."/>
            <person name="Schuetze T."/>
            <person name="Sepcic K."/>
            <person name="Shelest E."/>
            <person name="Sherlock G."/>
            <person name="Sophianopoulou V."/>
            <person name="Squina F.M."/>
            <person name="Sun H."/>
            <person name="Susca A."/>
            <person name="Todd R.B."/>
            <person name="Tsang A."/>
            <person name="Unkles S.E."/>
            <person name="van de Wiele N."/>
            <person name="van Rossen-Uffink D."/>
            <person name="Oliveira J.V."/>
            <person name="Vesth T.C."/>
            <person name="Visser J."/>
            <person name="Yu J.-H."/>
            <person name="Zhou M."/>
            <person name="Andersen M.R."/>
            <person name="Archer D.B."/>
            <person name="Baker S.E."/>
            <person name="Benoit I."/>
            <person name="Brakhage A.A."/>
            <person name="Braus G.H."/>
            <person name="Fischer R."/>
            <person name="Frisvad J.C."/>
            <person name="Goldman G.H."/>
            <person name="Houbraken J."/>
            <person name="Oakley B."/>
            <person name="Pocsi I."/>
            <person name="Scazzocchio C."/>
            <person name="Seiboth B."/>
            <person name="vanKuyk P.A."/>
            <person name="Wortman J."/>
            <person name="Dyer P.S."/>
            <person name="Grigoriev I.V."/>
        </authorList>
    </citation>
    <scope>NUCLEOTIDE SEQUENCE [LARGE SCALE GENOMIC DNA]</scope>
    <source>
        <strain evidence="18">CBS 583.65</strain>
    </source>
</reference>
<dbReference type="AlphaFoldDB" id="A0A1L9PII2"/>
<evidence type="ECO:0000256" key="2">
    <source>
        <dbReference type="ARBA" id="ARBA00004141"/>
    </source>
</evidence>
<feature type="compositionally biased region" description="Low complexity" evidence="13">
    <location>
        <begin position="430"/>
        <end position="456"/>
    </location>
</feature>
<evidence type="ECO:0000256" key="15">
    <source>
        <dbReference type="SAM" id="SignalP"/>
    </source>
</evidence>
<dbReference type="GO" id="GO:0006511">
    <property type="term" value="P:ubiquitin-dependent protein catabolic process"/>
    <property type="evidence" value="ECO:0007669"/>
    <property type="project" value="TreeGrafter"/>
</dbReference>
<dbReference type="SMART" id="SM00184">
    <property type="entry name" value="RING"/>
    <property type="match status" value="1"/>
</dbReference>
<evidence type="ECO:0000256" key="13">
    <source>
        <dbReference type="SAM" id="MobiDB-lite"/>
    </source>
</evidence>
<dbReference type="InterPro" id="IPR001841">
    <property type="entry name" value="Znf_RING"/>
</dbReference>
<comment type="subcellular location">
    <subcellularLocation>
        <location evidence="2">Membrane</location>
        <topology evidence="2">Multi-pass membrane protein</topology>
    </subcellularLocation>
</comment>
<dbReference type="GO" id="GO:0061630">
    <property type="term" value="F:ubiquitin protein ligase activity"/>
    <property type="evidence" value="ECO:0007669"/>
    <property type="project" value="UniProtKB-EC"/>
</dbReference>
<dbReference type="PANTHER" id="PTHR45977">
    <property type="entry name" value="TARGET OF ERK KINASE MPK-1"/>
    <property type="match status" value="1"/>
</dbReference>
<gene>
    <name evidence="17" type="ORF">ASPVEDRAFT_130467</name>
</gene>
<dbReference type="CDD" id="cd16454">
    <property type="entry name" value="RING-H2_PA-TM-RING"/>
    <property type="match status" value="1"/>
</dbReference>
<dbReference type="STRING" id="1036611.A0A1L9PII2"/>
<dbReference type="GO" id="GO:0008270">
    <property type="term" value="F:zinc ion binding"/>
    <property type="evidence" value="ECO:0007669"/>
    <property type="project" value="UniProtKB-KW"/>
</dbReference>
<protein>
    <recommendedName>
        <fullName evidence="3">RING-type E3 ubiquitin transferase</fullName>
        <ecNumber evidence="3">2.3.2.27</ecNumber>
    </recommendedName>
</protein>
<keyword evidence="4" id="KW-0808">Transferase</keyword>
<keyword evidence="11 14" id="KW-0472">Membrane</keyword>
<dbReference type="EC" id="2.3.2.27" evidence="3"/>
<keyword evidence="5 14" id="KW-0812">Transmembrane</keyword>
<feature type="region of interest" description="Disordered" evidence="13">
    <location>
        <begin position="420"/>
        <end position="464"/>
    </location>
</feature>
<feature type="domain" description="RING-type" evidence="16">
    <location>
        <begin position="371"/>
        <end position="413"/>
    </location>
</feature>
<feature type="transmembrane region" description="Helical" evidence="14">
    <location>
        <begin position="226"/>
        <end position="248"/>
    </location>
</feature>
<dbReference type="SUPFAM" id="SSF57850">
    <property type="entry name" value="RING/U-box"/>
    <property type="match status" value="1"/>
</dbReference>
<dbReference type="PROSITE" id="PS50089">
    <property type="entry name" value="ZF_RING_2"/>
    <property type="match status" value="1"/>
</dbReference>
<keyword evidence="8" id="KW-0833">Ubl conjugation pathway</keyword>
<comment type="catalytic activity">
    <reaction evidence="1">
        <text>S-ubiquitinyl-[E2 ubiquitin-conjugating enzyme]-L-cysteine + [acceptor protein]-L-lysine = [E2 ubiquitin-conjugating enzyme]-L-cysteine + N(6)-ubiquitinyl-[acceptor protein]-L-lysine.</text>
        <dbReference type="EC" id="2.3.2.27"/>
    </reaction>
</comment>
<accession>A0A1L9PII2</accession>
<dbReference type="Proteomes" id="UP000184073">
    <property type="component" value="Unassembled WGS sequence"/>
</dbReference>
<feature type="compositionally biased region" description="Low complexity" evidence="13">
    <location>
        <begin position="531"/>
        <end position="545"/>
    </location>
</feature>
<evidence type="ECO:0000256" key="12">
    <source>
        <dbReference type="PROSITE-ProRule" id="PRU00175"/>
    </source>
</evidence>
<dbReference type="GO" id="GO:0016020">
    <property type="term" value="C:membrane"/>
    <property type="evidence" value="ECO:0007669"/>
    <property type="project" value="UniProtKB-SubCell"/>
</dbReference>
<evidence type="ECO:0000256" key="9">
    <source>
        <dbReference type="ARBA" id="ARBA00022833"/>
    </source>
</evidence>
<dbReference type="Pfam" id="PF13639">
    <property type="entry name" value="zf-RING_2"/>
    <property type="match status" value="1"/>
</dbReference>
<feature type="region of interest" description="Disordered" evidence="13">
    <location>
        <begin position="288"/>
        <end position="370"/>
    </location>
</feature>
<feature type="signal peptide" evidence="15">
    <location>
        <begin position="1"/>
        <end position="41"/>
    </location>
</feature>
<evidence type="ECO:0000313" key="17">
    <source>
        <dbReference type="EMBL" id="OJJ01347.1"/>
    </source>
</evidence>
<evidence type="ECO:0000256" key="14">
    <source>
        <dbReference type="SAM" id="Phobius"/>
    </source>
</evidence>
<dbReference type="GO" id="GO:0016567">
    <property type="term" value="P:protein ubiquitination"/>
    <property type="evidence" value="ECO:0007669"/>
    <property type="project" value="TreeGrafter"/>
</dbReference>
<evidence type="ECO:0000313" key="18">
    <source>
        <dbReference type="Proteomes" id="UP000184073"/>
    </source>
</evidence>
<dbReference type="GeneID" id="63722239"/>
<feature type="compositionally biased region" description="Basic and acidic residues" evidence="13">
    <location>
        <begin position="289"/>
        <end position="302"/>
    </location>
</feature>
<dbReference type="RefSeq" id="XP_040667109.1">
    <property type="nucleotide sequence ID" value="XM_040806728.1"/>
</dbReference>
<sequence>MGSFLSLHPSSSSSDFSSSRLFSSSALSLLFLLSTVQTVGSTVLPSNNTGALLQQRFQLGSTQVDLPRDSSIAPLTQSLVSLGNRQLRSFNFTGDLVQVSAGNSPSLQTSDIAFVPCDDSAYFGNLDANETLNIILGKNPVAVLLYSTTTSACNYTAEEQSDYERLFTLLSADTAKSIETQLGDSNRTGSSYIVPDMASFAPTGSFEDDSGGGGGGGTDSPNTAMIILYSITGIITALFLSIIITGAIRAHRHPERYGPRQRPGRPRQSRARGMARAMLETIPIVKFGDAPDGKLENDKGDVEMSVESEIPASQLREDDQTRQSPMVTGGTTSPTPGETTENRDATTAPESNEEKRTGTETSTTDHPNFSCPICTDDFVKGQDLRVLPCNHQFHPECVDPWLVNVSGTCPLCRIDLNPSQPEGEGENQEGEANAEGQQQDETTNNSNNNNNNQTEETQPHRHRRISSYLHSTLNARRMRDASVEERLAALRSIREEANRDPENETENEQRRRRNRLTTRLRERFRVRTRAHGAAADESGAATFAGTDTPAPAASQSQS</sequence>
<evidence type="ECO:0000256" key="1">
    <source>
        <dbReference type="ARBA" id="ARBA00000900"/>
    </source>
</evidence>
<feature type="region of interest" description="Disordered" evidence="13">
    <location>
        <begin position="494"/>
        <end position="558"/>
    </location>
</feature>
<keyword evidence="18" id="KW-1185">Reference proteome</keyword>
<keyword evidence="9" id="KW-0862">Zinc</keyword>
<evidence type="ECO:0000256" key="6">
    <source>
        <dbReference type="ARBA" id="ARBA00022723"/>
    </source>
</evidence>
<keyword evidence="6" id="KW-0479">Metal-binding</keyword>
<dbReference type="PANTHER" id="PTHR45977:SF4">
    <property type="entry name" value="RING-TYPE DOMAIN-CONTAINING PROTEIN"/>
    <property type="match status" value="1"/>
</dbReference>
<evidence type="ECO:0000256" key="4">
    <source>
        <dbReference type="ARBA" id="ARBA00022679"/>
    </source>
</evidence>
<evidence type="ECO:0000256" key="7">
    <source>
        <dbReference type="ARBA" id="ARBA00022771"/>
    </source>
</evidence>
<feature type="chain" id="PRO_5012115011" description="RING-type E3 ubiquitin transferase" evidence="15">
    <location>
        <begin position="42"/>
        <end position="558"/>
    </location>
</feature>
<name>A0A1L9PII2_ASPVE</name>
<keyword evidence="15" id="KW-0732">Signal</keyword>
<evidence type="ECO:0000256" key="8">
    <source>
        <dbReference type="ARBA" id="ARBA00022786"/>
    </source>
</evidence>
<keyword evidence="10 14" id="KW-1133">Transmembrane helix</keyword>
<evidence type="ECO:0000259" key="16">
    <source>
        <dbReference type="PROSITE" id="PS50089"/>
    </source>
</evidence>
<evidence type="ECO:0000256" key="10">
    <source>
        <dbReference type="ARBA" id="ARBA00022989"/>
    </source>
</evidence>
<evidence type="ECO:0000256" key="11">
    <source>
        <dbReference type="ARBA" id="ARBA00023136"/>
    </source>
</evidence>
<dbReference type="VEuPathDB" id="FungiDB:ASPVEDRAFT_130467"/>
<feature type="region of interest" description="Disordered" evidence="13">
    <location>
        <begin position="254"/>
        <end position="273"/>
    </location>
</feature>
<dbReference type="EMBL" id="KV878128">
    <property type="protein sequence ID" value="OJJ01347.1"/>
    <property type="molecule type" value="Genomic_DNA"/>
</dbReference>
<dbReference type="InterPro" id="IPR013083">
    <property type="entry name" value="Znf_RING/FYVE/PHD"/>
</dbReference>
<dbReference type="FunFam" id="3.30.40.10:FF:000629">
    <property type="entry name" value="RING finger domain protein, putative"/>
    <property type="match status" value="1"/>
</dbReference>
<feature type="compositionally biased region" description="Low complexity" evidence="13">
    <location>
        <begin position="328"/>
        <end position="339"/>
    </location>
</feature>
<evidence type="ECO:0000256" key="5">
    <source>
        <dbReference type="ARBA" id="ARBA00022692"/>
    </source>
</evidence>